<protein>
    <submittedName>
        <fullName evidence="2">Uncharacterized protein</fullName>
    </submittedName>
</protein>
<dbReference type="Proteomes" id="UP000619788">
    <property type="component" value="Unassembled WGS sequence"/>
</dbReference>
<keyword evidence="1" id="KW-1133">Transmembrane helix</keyword>
<dbReference type="AlphaFoldDB" id="A0A8J3WPU9"/>
<name>A0A8J3WPU9_9ACTN</name>
<evidence type="ECO:0000313" key="2">
    <source>
        <dbReference type="EMBL" id="GIH97653.1"/>
    </source>
</evidence>
<feature type="transmembrane region" description="Helical" evidence="1">
    <location>
        <begin position="43"/>
        <end position="64"/>
    </location>
</feature>
<evidence type="ECO:0000313" key="3">
    <source>
        <dbReference type="Proteomes" id="UP000619788"/>
    </source>
</evidence>
<comment type="caution">
    <text evidence="2">The sequence shown here is derived from an EMBL/GenBank/DDBJ whole genome shotgun (WGS) entry which is preliminary data.</text>
</comment>
<keyword evidence="1" id="KW-0472">Membrane</keyword>
<sequence length="74" mass="8244">MNATTHRPARWKTWLLTVFGIYPVIIALAALTEPVLGHLPAPLRLAVVIPVAVAVMTWLVMPFLTRRCAAWLAR</sequence>
<proteinExistence type="predicted"/>
<dbReference type="EMBL" id="BOOJ01000091">
    <property type="protein sequence ID" value="GIH97653.1"/>
    <property type="molecule type" value="Genomic_DNA"/>
</dbReference>
<keyword evidence="1" id="KW-0812">Transmembrane</keyword>
<reference evidence="2 3" key="1">
    <citation type="submission" date="2021-01" db="EMBL/GenBank/DDBJ databases">
        <title>Whole genome shotgun sequence of Planobispora siamensis NBRC 107568.</title>
        <authorList>
            <person name="Komaki H."/>
            <person name="Tamura T."/>
        </authorList>
    </citation>
    <scope>NUCLEOTIDE SEQUENCE [LARGE SCALE GENOMIC DNA]</scope>
    <source>
        <strain evidence="2 3">NBRC 107568</strain>
    </source>
</reference>
<dbReference type="RefSeq" id="WP_204069637.1">
    <property type="nucleotide sequence ID" value="NZ_BOOJ01000091.1"/>
</dbReference>
<organism evidence="2 3">
    <name type="scientific">Planobispora siamensis</name>
    <dbReference type="NCBI Taxonomy" id="936338"/>
    <lineage>
        <taxon>Bacteria</taxon>
        <taxon>Bacillati</taxon>
        <taxon>Actinomycetota</taxon>
        <taxon>Actinomycetes</taxon>
        <taxon>Streptosporangiales</taxon>
        <taxon>Streptosporangiaceae</taxon>
        <taxon>Planobispora</taxon>
    </lineage>
</organism>
<keyword evidence="3" id="KW-1185">Reference proteome</keyword>
<accession>A0A8J3WPU9</accession>
<evidence type="ECO:0000256" key="1">
    <source>
        <dbReference type="SAM" id="Phobius"/>
    </source>
</evidence>
<gene>
    <name evidence="2" type="ORF">Psi01_82830</name>
</gene>
<feature type="transmembrane region" description="Helical" evidence="1">
    <location>
        <begin position="12"/>
        <end position="31"/>
    </location>
</feature>